<dbReference type="InterPro" id="IPR025714">
    <property type="entry name" value="Methyltranfer_dom"/>
</dbReference>
<dbReference type="InterPro" id="IPR029063">
    <property type="entry name" value="SAM-dependent_MTases_sf"/>
</dbReference>
<protein>
    <recommendedName>
        <fullName evidence="1">Methyltransferase domain-containing protein</fullName>
    </recommendedName>
</protein>
<dbReference type="AlphaFoldDB" id="A0A1G1ZBP9"/>
<accession>A0A1G1ZBP9</accession>
<dbReference type="STRING" id="1797692.A3I33_00160"/>
<organism evidence="2 3">
    <name type="scientific">Candidatus Colwellbacteria bacterium RIFCSPLOWO2_02_FULL_45_11</name>
    <dbReference type="NCBI Taxonomy" id="1797692"/>
    <lineage>
        <taxon>Bacteria</taxon>
        <taxon>Candidatus Colwelliibacteriota</taxon>
    </lineage>
</organism>
<dbReference type="InterPro" id="IPR011009">
    <property type="entry name" value="Kinase-like_dom_sf"/>
</dbReference>
<dbReference type="SUPFAM" id="SSF53335">
    <property type="entry name" value="S-adenosyl-L-methionine-dependent methyltransferases"/>
    <property type="match status" value="1"/>
</dbReference>
<proteinExistence type="predicted"/>
<dbReference type="Gene3D" id="3.40.50.150">
    <property type="entry name" value="Vaccinia Virus protein VP39"/>
    <property type="match status" value="1"/>
</dbReference>
<evidence type="ECO:0000313" key="2">
    <source>
        <dbReference type="EMBL" id="OGY61506.1"/>
    </source>
</evidence>
<name>A0A1G1ZBP9_9BACT</name>
<dbReference type="Proteomes" id="UP000176544">
    <property type="component" value="Unassembled WGS sequence"/>
</dbReference>
<dbReference type="Pfam" id="PF13847">
    <property type="entry name" value="Methyltransf_31"/>
    <property type="match status" value="1"/>
</dbReference>
<dbReference type="CDD" id="cd02440">
    <property type="entry name" value="AdoMet_MTases"/>
    <property type="match status" value="1"/>
</dbReference>
<gene>
    <name evidence="2" type="ORF">A3I33_00160</name>
</gene>
<dbReference type="EMBL" id="MHJA01000007">
    <property type="protein sequence ID" value="OGY61506.1"/>
    <property type="molecule type" value="Genomic_DNA"/>
</dbReference>
<feature type="domain" description="Methyltransferase" evidence="1">
    <location>
        <begin position="100"/>
        <end position="230"/>
    </location>
</feature>
<reference evidence="2 3" key="1">
    <citation type="journal article" date="2016" name="Nat. Commun.">
        <title>Thousands of microbial genomes shed light on interconnected biogeochemical processes in an aquifer system.</title>
        <authorList>
            <person name="Anantharaman K."/>
            <person name="Brown C.T."/>
            <person name="Hug L.A."/>
            <person name="Sharon I."/>
            <person name="Castelle C.J."/>
            <person name="Probst A.J."/>
            <person name="Thomas B.C."/>
            <person name="Singh A."/>
            <person name="Wilkins M.J."/>
            <person name="Karaoz U."/>
            <person name="Brodie E.L."/>
            <person name="Williams K.H."/>
            <person name="Hubbard S.S."/>
            <person name="Banfield J.F."/>
        </authorList>
    </citation>
    <scope>NUCLEOTIDE SEQUENCE [LARGE SCALE GENOMIC DNA]</scope>
</reference>
<evidence type="ECO:0000259" key="1">
    <source>
        <dbReference type="Pfam" id="PF13847"/>
    </source>
</evidence>
<evidence type="ECO:0000313" key="3">
    <source>
        <dbReference type="Proteomes" id="UP000176544"/>
    </source>
</evidence>
<comment type="caution">
    <text evidence="2">The sequence shown here is derived from an EMBL/GenBank/DDBJ whole genome shotgun (WGS) entry which is preliminary data.</text>
</comment>
<sequence>MSNTSSTFACVGCGSVIDKSGDFFVCPGCHKKYPIVNGVPDFRLESGYWGNVSREKMRELNSLASRSGDWLGSAKKIIPDYVSHFAPLLRGDVQFLWPTNKDSVILDAGSMWGGITVPAAKYHRDVYALDKTAETLEFLDIRAKQMGLHNIHPVAADLNSRLPFLDGMFDLVILNGVLEWLGVTDEVILEKHWGGRFDKTTEQVRSPDEMQKDALSEMFRVLKPGGALYIGVENRFGIQYFLGMPDDHINVKFVTFLPRAIASFITRIRKGAPYRNYIYSPGQLRKLLRKVGFNRADFFSEFPHYNTVDSVTPFDVFEKVQKPFSAGSNAGLRWRIIAWAWGLLPKRIAKYFSPSLGVLAYKSAKSVKADAPRLLKILGGAGAIESGNPNRYRLSIVNSRQDDRNPAHYVVYDTKVDRNIYFCKVGREESVGTALEREAGMLKFVASLFHGKPMEERIPRLIYISDKGEIPVQATKYISGGSVKWGLWGAIAYAKPERIMAKSKLFYRIIVHTRKFATRRWLKKIDPIMCDAICLLVELQVDSRTNEKIDKNFLCKRVGEQLGLLKSRGALDSSIQEFSSSLVDRLRGLGEFNLPMSIQHGDFDLVNIVDRGGSMKIVDFEHAEKNNLPFFDLANLIFNHLIIQWRCFPIGLSLQEFAMKYGWSGRIKKWVDFYSKESGVQRELLNFLPQLAVLEQNLKTYPPERDPYSYPMYGEESLKEMIKFTI</sequence>
<dbReference type="SUPFAM" id="SSF56112">
    <property type="entry name" value="Protein kinase-like (PK-like)"/>
    <property type="match status" value="1"/>
</dbReference>
<dbReference type="Gene3D" id="3.90.1200.10">
    <property type="match status" value="1"/>
</dbReference>